<dbReference type="CDD" id="cd18799">
    <property type="entry name" value="SF2_C_EcoAI-like"/>
    <property type="match status" value="1"/>
</dbReference>
<feature type="domain" description="Helicase C-terminal" evidence="2">
    <location>
        <begin position="416"/>
        <end position="570"/>
    </location>
</feature>
<sequence>MEMMFVSNNVLEGRKVLTTIENELSKCTSFSMSVAFITVGGLTPLLETLKNLEEKGIQGKILTTDYLLFSDPKALEKLDQFSNVDLRMYCCQEGEEGFHTKGYIFENPENYHVLMGSSNLTLSALTKNIEWNTNFTVKEDESYTNHLFQEFRQLWNSNYTKSYSQIQSSYQEKYNESKPLKTKLQSIVKEEQTQELHPNMMQEKVIRSLQEAIQEGENRGLLVSATGTGKTYASAFALKNIQPKRVLFLVHREQIAKQALKSYKRVFQGNRSFGLLSGNSKEYDVDTLFSTMQMMAKEESLAHFSRDAFDVIVIDEVHRAGAHSYQKIMNYFQPRFWFGMSASPERTDDFDIYSLFDHNILYEIRLQQALEENLLCPFHYFGIRDLEIDGEVFDDETGLRNFSKLVSDVRVDYILNRANFYGYSGNRPKGLVFCSSKQEAKELSKKFNDRGVPSVALSGEDSQSYREECIDRLVSDTREDYLEYIFTIDIFNEGVDIPEINQILMLRPTQSAIIFVQQLGRGLRKTDNKEFVVIIDFIGNYKNNFLIPLALSGDRTYNKDTVRRYLQEGTKIIPGSSTIHFDEITKKRIYESIDTANFNDVRLIKDSYTQLKFKLGRIPHLMDFDVYGAIDPLRIFDNKSLGSYHMFLKKYEKKEYQVKFSPIQEKFLEFISRKFASGKRPHELLAIYHLMLHETGLFAYLEKELKERYQIQITEKTKKNLINILTNEFATGSGKKTYEECIFIQADGDDYKISNRFKALLQDEEFKRQVEEVVQFGLYRNRQEYSKRYENTSFQLYSKYTYEDVCRLLEWEKGEVALNIGGYKFDKATNTYPIFINYDKSEDIADTVKYEDHLISQNKLIAISKSKRTVQSEDVQTALHSQELGVDMELFIRKNKDDKLSKEFYYMGKIIPTGEFKQFMMPNTDTTAVEIEYQLKTPVKEDLYDYIVN</sequence>
<dbReference type="PANTHER" id="PTHR47396:SF1">
    <property type="entry name" value="ATP-DEPENDENT HELICASE IRC3-RELATED"/>
    <property type="match status" value="1"/>
</dbReference>
<dbReference type="AlphaFoldDB" id="A0A7W8D1V8"/>
<dbReference type="Gene3D" id="3.40.50.300">
    <property type="entry name" value="P-loop containing nucleotide triphosphate hydrolases"/>
    <property type="match status" value="2"/>
</dbReference>
<evidence type="ECO:0000259" key="2">
    <source>
        <dbReference type="PROSITE" id="PS51194"/>
    </source>
</evidence>
<dbReference type="GO" id="GO:0004386">
    <property type="term" value="F:helicase activity"/>
    <property type="evidence" value="ECO:0007669"/>
    <property type="project" value="UniProtKB-KW"/>
</dbReference>
<dbReference type="InterPro" id="IPR058403">
    <property type="entry name" value="DUF8090"/>
</dbReference>
<organism evidence="3 4">
    <name type="scientific">Faecalicoccus acidiformans</name>
    <dbReference type="NCBI Taxonomy" id="915173"/>
    <lineage>
        <taxon>Bacteria</taxon>
        <taxon>Bacillati</taxon>
        <taxon>Bacillota</taxon>
        <taxon>Erysipelotrichia</taxon>
        <taxon>Erysipelotrichales</taxon>
        <taxon>Erysipelotrichaceae</taxon>
        <taxon>Faecalicoccus</taxon>
    </lineage>
</organism>
<dbReference type="PROSITE" id="PS51192">
    <property type="entry name" value="HELICASE_ATP_BIND_1"/>
    <property type="match status" value="1"/>
</dbReference>
<keyword evidence="3" id="KW-0547">Nucleotide-binding</keyword>
<keyword evidence="3" id="KW-0067">ATP-binding</keyword>
<protein>
    <submittedName>
        <fullName evidence="3">Superfamily II DNA or RNA helicase</fullName>
    </submittedName>
</protein>
<keyword evidence="3" id="KW-0347">Helicase</keyword>
<dbReference type="Pfam" id="PF26350">
    <property type="entry name" value="DUF8090"/>
    <property type="match status" value="1"/>
</dbReference>
<dbReference type="EMBL" id="JACHHD010000022">
    <property type="protein sequence ID" value="MBB5185682.1"/>
    <property type="molecule type" value="Genomic_DNA"/>
</dbReference>
<dbReference type="Pfam" id="PF00271">
    <property type="entry name" value="Helicase_C"/>
    <property type="match status" value="1"/>
</dbReference>
<evidence type="ECO:0000313" key="4">
    <source>
        <dbReference type="Proteomes" id="UP000521313"/>
    </source>
</evidence>
<dbReference type="PANTHER" id="PTHR47396">
    <property type="entry name" value="TYPE I RESTRICTION ENZYME ECOKI R PROTEIN"/>
    <property type="match status" value="1"/>
</dbReference>
<dbReference type="InterPro" id="IPR014001">
    <property type="entry name" value="Helicase_ATP-bd"/>
</dbReference>
<comment type="caution">
    <text evidence="3">The sequence shown here is derived from an EMBL/GenBank/DDBJ whole genome shotgun (WGS) entry which is preliminary data.</text>
</comment>
<dbReference type="CDD" id="cd09204">
    <property type="entry name" value="PLDc_N_DEXD_b2"/>
    <property type="match status" value="1"/>
</dbReference>
<dbReference type="CDD" id="cd18032">
    <property type="entry name" value="DEXHc_RE_I_III_res"/>
    <property type="match status" value="1"/>
</dbReference>
<dbReference type="InterPro" id="IPR027417">
    <property type="entry name" value="P-loop_NTPase"/>
</dbReference>
<dbReference type="GO" id="GO:0016787">
    <property type="term" value="F:hydrolase activity"/>
    <property type="evidence" value="ECO:0007669"/>
    <property type="project" value="InterPro"/>
</dbReference>
<evidence type="ECO:0000259" key="1">
    <source>
        <dbReference type="PROSITE" id="PS51192"/>
    </source>
</evidence>
<dbReference type="SMART" id="SM00487">
    <property type="entry name" value="DEXDc"/>
    <property type="match status" value="1"/>
</dbReference>
<dbReference type="PROSITE" id="PS51194">
    <property type="entry name" value="HELICASE_CTER"/>
    <property type="match status" value="1"/>
</dbReference>
<proteinExistence type="predicted"/>
<dbReference type="Pfam" id="PF13091">
    <property type="entry name" value="PLDc_2"/>
    <property type="match status" value="1"/>
</dbReference>
<dbReference type="SMART" id="SM00490">
    <property type="entry name" value="HELICc"/>
    <property type="match status" value="1"/>
</dbReference>
<reference evidence="3 4" key="1">
    <citation type="submission" date="2020-08" db="EMBL/GenBank/DDBJ databases">
        <title>Genomic Encyclopedia of Type Strains, Phase IV (KMG-IV): sequencing the most valuable type-strain genomes for metagenomic binning, comparative biology and taxonomic classification.</title>
        <authorList>
            <person name="Goeker M."/>
        </authorList>
    </citation>
    <scope>NUCLEOTIDE SEQUENCE [LARGE SCALE GENOMIC DNA]</scope>
    <source>
        <strain evidence="3 4">DSM 26963</strain>
    </source>
</reference>
<dbReference type="Pfam" id="PF04851">
    <property type="entry name" value="ResIII"/>
    <property type="match status" value="1"/>
</dbReference>
<dbReference type="Proteomes" id="UP000521313">
    <property type="component" value="Unassembled WGS sequence"/>
</dbReference>
<dbReference type="Gene3D" id="3.30.870.10">
    <property type="entry name" value="Endonuclease Chain A"/>
    <property type="match status" value="1"/>
</dbReference>
<dbReference type="SUPFAM" id="SSF56024">
    <property type="entry name" value="Phospholipase D/nuclease"/>
    <property type="match status" value="1"/>
</dbReference>
<dbReference type="InterPro" id="IPR006935">
    <property type="entry name" value="Helicase/UvrB_N"/>
</dbReference>
<dbReference type="GO" id="GO:0005829">
    <property type="term" value="C:cytosol"/>
    <property type="evidence" value="ECO:0007669"/>
    <property type="project" value="TreeGrafter"/>
</dbReference>
<dbReference type="InterPro" id="IPR001650">
    <property type="entry name" value="Helicase_C-like"/>
</dbReference>
<evidence type="ECO:0000313" key="3">
    <source>
        <dbReference type="EMBL" id="MBB5185682.1"/>
    </source>
</evidence>
<dbReference type="Pfam" id="PF11907">
    <property type="entry name" value="DUF3427"/>
    <property type="match status" value="1"/>
</dbReference>
<dbReference type="SUPFAM" id="SSF52540">
    <property type="entry name" value="P-loop containing nucleoside triphosphate hydrolases"/>
    <property type="match status" value="1"/>
</dbReference>
<dbReference type="RefSeq" id="WP_183376866.1">
    <property type="nucleotide sequence ID" value="NZ_JACHHD010000022.1"/>
</dbReference>
<gene>
    <name evidence="3" type="ORF">HNQ43_001760</name>
</gene>
<accession>A0A7W8D1V8</accession>
<keyword evidence="3" id="KW-0378">Hydrolase</keyword>
<dbReference type="InterPro" id="IPR025202">
    <property type="entry name" value="PLD-like_dom"/>
</dbReference>
<feature type="domain" description="Helicase ATP-binding" evidence="1">
    <location>
        <begin position="211"/>
        <end position="362"/>
    </location>
</feature>
<dbReference type="InterPro" id="IPR050742">
    <property type="entry name" value="Helicase_Restrict-Modif_Enz"/>
</dbReference>
<dbReference type="GO" id="GO:0003677">
    <property type="term" value="F:DNA binding"/>
    <property type="evidence" value="ECO:0007669"/>
    <property type="project" value="InterPro"/>
</dbReference>
<name>A0A7W8D1V8_9FIRM</name>
<dbReference type="InterPro" id="IPR021835">
    <property type="entry name" value="DUF3427"/>
</dbReference>
<dbReference type="GO" id="GO:0005524">
    <property type="term" value="F:ATP binding"/>
    <property type="evidence" value="ECO:0007669"/>
    <property type="project" value="InterPro"/>
</dbReference>